<evidence type="ECO:0000256" key="2">
    <source>
        <dbReference type="ARBA" id="ARBA00023235"/>
    </source>
</evidence>
<evidence type="ECO:0000313" key="5">
    <source>
        <dbReference type="Proteomes" id="UP000051913"/>
    </source>
</evidence>
<dbReference type="Gene3D" id="3.30.429.10">
    <property type="entry name" value="Macrophage Migration Inhibitory Factor"/>
    <property type="match status" value="1"/>
</dbReference>
<dbReference type="InterPro" id="IPR004370">
    <property type="entry name" value="4-OT-like_dom"/>
</dbReference>
<dbReference type="InterPro" id="IPR014347">
    <property type="entry name" value="Tautomerase/MIF_sf"/>
</dbReference>
<dbReference type="PANTHER" id="PTHR35530:SF1">
    <property type="entry name" value="2-HYDROXYMUCONATE TAUTOMERASE"/>
    <property type="match status" value="1"/>
</dbReference>
<name>A0A0R3KL42_9BRAD</name>
<comment type="caution">
    <text evidence="4">The sequence shown here is derived from an EMBL/GenBank/DDBJ whole genome shotgun (WGS) entry which is preliminary data.</text>
</comment>
<evidence type="ECO:0000259" key="3">
    <source>
        <dbReference type="Pfam" id="PF01361"/>
    </source>
</evidence>
<dbReference type="SUPFAM" id="SSF55331">
    <property type="entry name" value="Tautomerase/MIF"/>
    <property type="match status" value="1"/>
</dbReference>
<dbReference type="RefSeq" id="WP_057854591.1">
    <property type="nucleotide sequence ID" value="NZ_LLXX01000192.1"/>
</dbReference>
<comment type="similarity">
    <text evidence="1">Belongs to the 4-oxalocrotonate tautomerase family.</text>
</comment>
<dbReference type="STRING" id="1518501.CQ10_32040"/>
<dbReference type="OrthoDB" id="7867220at2"/>
<dbReference type="EMBL" id="LLXX01000192">
    <property type="protein sequence ID" value="KRQ96417.1"/>
    <property type="molecule type" value="Genomic_DNA"/>
</dbReference>
<organism evidence="4 5">
    <name type="scientific">Bradyrhizobium valentinum</name>
    <dbReference type="NCBI Taxonomy" id="1518501"/>
    <lineage>
        <taxon>Bacteria</taxon>
        <taxon>Pseudomonadati</taxon>
        <taxon>Pseudomonadota</taxon>
        <taxon>Alphaproteobacteria</taxon>
        <taxon>Hyphomicrobiales</taxon>
        <taxon>Nitrobacteraceae</taxon>
        <taxon>Bradyrhizobium</taxon>
    </lineage>
</organism>
<dbReference type="Pfam" id="PF01361">
    <property type="entry name" value="Tautomerase"/>
    <property type="match status" value="1"/>
</dbReference>
<feature type="domain" description="4-oxalocrotonate tautomerase-like" evidence="3">
    <location>
        <begin position="2"/>
        <end position="61"/>
    </location>
</feature>
<evidence type="ECO:0000256" key="1">
    <source>
        <dbReference type="ARBA" id="ARBA00006723"/>
    </source>
</evidence>
<proteinExistence type="inferred from homology"/>
<protein>
    <submittedName>
        <fullName evidence="4">4-oxalocrotonate tautomerase</fullName>
    </submittedName>
</protein>
<sequence length="75" mass="8154">MPLIEVHVIENVFNSEQKSQMIRKLTDAMVSIEGENMRGVTWVKISEVASGDWGVGGQPLTTEAVKDLAAGRKVA</sequence>
<accession>A0A0R3KL42</accession>
<gene>
    <name evidence="4" type="ORF">CP49_39275</name>
</gene>
<dbReference type="Proteomes" id="UP000051913">
    <property type="component" value="Unassembled WGS sequence"/>
</dbReference>
<dbReference type="AlphaFoldDB" id="A0A0R3KL42"/>
<keyword evidence="2" id="KW-0413">Isomerase</keyword>
<dbReference type="GO" id="GO:0016853">
    <property type="term" value="F:isomerase activity"/>
    <property type="evidence" value="ECO:0007669"/>
    <property type="project" value="UniProtKB-KW"/>
</dbReference>
<reference evidence="4 5" key="1">
    <citation type="submission" date="2014-03" db="EMBL/GenBank/DDBJ databases">
        <title>Bradyrhizobium valentinum sp. nov., isolated from effective nodules of Lupinus mariae-josephae, a lupine endemic of basic-lime soils in Eastern Spain.</title>
        <authorList>
            <person name="Duran D."/>
            <person name="Rey L."/>
            <person name="Navarro A."/>
            <person name="Busquets A."/>
            <person name="Imperial J."/>
            <person name="Ruiz-Argueso T."/>
        </authorList>
    </citation>
    <scope>NUCLEOTIDE SEQUENCE [LARGE SCALE GENOMIC DNA]</scope>
    <source>
        <strain evidence="4 5">LmjM3</strain>
    </source>
</reference>
<evidence type="ECO:0000313" key="4">
    <source>
        <dbReference type="EMBL" id="KRQ96417.1"/>
    </source>
</evidence>
<keyword evidence="5" id="KW-1185">Reference proteome</keyword>
<dbReference type="PANTHER" id="PTHR35530">
    <property type="entry name" value="TAUTOMERASE-RELATED"/>
    <property type="match status" value="1"/>
</dbReference>